<dbReference type="Gene3D" id="2.120.10.30">
    <property type="entry name" value="TolB, C-terminal domain"/>
    <property type="match status" value="1"/>
</dbReference>
<dbReference type="PANTHER" id="PTHR47572">
    <property type="entry name" value="LIPOPROTEIN-RELATED"/>
    <property type="match status" value="1"/>
</dbReference>
<dbReference type="InterPro" id="IPR011042">
    <property type="entry name" value="6-blade_b-propeller_TolB-like"/>
</dbReference>
<dbReference type="Proteomes" id="UP001197247">
    <property type="component" value="Unassembled WGS sequence"/>
</dbReference>
<evidence type="ECO:0000256" key="1">
    <source>
        <dbReference type="ARBA" id="ARBA00008853"/>
    </source>
</evidence>
<reference evidence="4 5" key="1">
    <citation type="submission" date="2021-05" db="EMBL/GenBank/DDBJ databases">
        <title>Kineosporia and Streptomyces sp. nov. two new marine actinobacteria isolated from Coral.</title>
        <authorList>
            <person name="Buangrab K."/>
            <person name="Sutthacheep M."/>
            <person name="Yeemin T."/>
            <person name="Harunari E."/>
            <person name="Igarashi Y."/>
            <person name="Kanchanasin P."/>
            <person name="Tanasupawat S."/>
            <person name="Phongsopitanun W."/>
        </authorList>
    </citation>
    <scope>NUCLEOTIDE SEQUENCE [LARGE SCALE GENOMIC DNA]</scope>
    <source>
        <strain evidence="4 5">J2-2</strain>
    </source>
</reference>
<feature type="domain" description="SMP-30/Gluconolactonase/LRE-like region" evidence="3">
    <location>
        <begin position="61"/>
        <end position="292"/>
    </location>
</feature>
<dbReference type="PANTHER" id="PTHR47572:SF4">
    <property type="entry name" value="LACTONASE DRP35"/>
    <property type="match status" value="1"/>
</dbReference>
<keyword evidence="5" id="KW-1185">Reference proteome</keyword>
<gene>
    <name evidence="4" type="ORF">KIH74_06965</name>
</gene>
<proteinExistence type="inferred from homology"/>
<accession>A0ABS5TC52</accession>
<evidence type="ECO:0000313" key="5">
    <source>
        <dbReference type="Proteomes" id="UP001197247"/>
    </source>
</evidence>
<organism evidence="4 5">
    <name type="scientific">Kineosporia corallincola</name>
    <dbReference type="NCBI Taxonomy" id="2835133"/>
    <lineage>
        <taxon>Bacteria</taxon>
        <taxon>Bacillati</taxon>
        <taxon>Actinomycetota</taxon>
        <taxon>Actinomycetes</taxon>
        <taxon>Kineosporiales</taxon>
        <taxon>Kineosporiaceae</taxon>
        <taxon>Kineosporia</taxon>
    </lineage>
</organism>
<evidence type="ECO:0000256" key="2">
    <source>
        <dbReference type="ARBA" id="ARBA00022801"/>
    </source>
</evidence>
<evidence type="ECO:0000313" key="4">
    <source>
        <dbReference type="EMBL" id="MBT0768661.1"/>
    </source>
</evidence>
<dbReference type="InterPro" id="IPR013658">
    <property type="entry name" value="SGL"/>
</dbReference>
<sequence>MRAAAGTALTGVAVAVTAGLVLAGGGATAEKSGEPGISTITARQLMKVTDVHQATGMTLLEGPVFGPDGDLLVVDVTAPAGEPKVLRIDVRTKRAEALFTDDDSVFTSAQISPADGRLYLTDLRAGTVDSISLEGDDPRTFFSGKVEGTVMQPDDLTFDPDGNLYVSDTSGHDDPAGPDRGRIVRIDRDDGTAEVLAGDLPAPNGISFDTGFGGLWISQYADNRIDYARLAGNGRSVTSLHPAVYVDGGRAQVDSTAVDASGNIYQMFHNRPGAEVFSASGEHLASVRAPVPDDGDYSATNLAVRPGSREAYLTVSGPSGGFVYSFRALGEGIRQSNGG</sequence>
<dbReference type="InterPro" id="IPR051262">
    <property type="entry name" value="SMP-30/CGR1_Lactonase"/>
</dbReference>
<comment type="caution">
    <text evidence="4">The sequence shown here is derived from an EMBL/GenBank/DDBJ whole genome shotgun (WGS) entry which is preliminary data.</text>
</comment>
<comment type="similarity">
    <text evidence="1">Belongs to the SMP-30/CGR1 family.</text>
</comment>
<dbReference type="RefSeq" id="WP_214154954.1">
    <property type="nucleotide sequence ID" value="NZ_JAHBAY010000002.1"/>
</dbReference>
<name>A0ABS5TC52_9ACTN</name>
<dbReference type="SUPFAM" id="SSF63829">
    <property type="entry name" value="Calcium-dependent phosphotriesterase"/>
    <property type="match status" value="1"/>
</dbReference>
<dbReference type="EMBL" id="JAHBAY010000002">
    <property type="protein sequence ID" value="MBT0768661.1"/>
    <property type="molecule type" value="Genomic_DNA"/>
</dbReference>
<keyword evidence="2" id="KW-0378">Hydrolase</keyword>
<dbReference type="Pfam" id="PF08450">
    <property type="entry name" value="SGL"/>
    <property type="match status" value="1"/>
</dbReference>
<protein>
    <submittedName>
        <fullName evidence="4">SMP-30/gluconolactonase/LRE family protein</fullName>
    </submittedName>
</protein>
<evidence type="ECO:0000259" key="3">
    <source>
        <dbReference type="Pfam" id="PF08450"/>
    </source>
</evidence>